<evidence type="ECO:0000313" key="3">
    <source>
        <dbReference type="Proteomes" id="UP000295293"/>
    </source>
</evidence>
<dbReference type="AlphaFoldDB" id="A0A4R6YS24"/>
<dbReference type="EMBL" id="SNZH01000012">
    <property type="protein sequence ID" value="TDR40874.1"/>
    <property type="molecule type" value="Genomic_DNA"/>
</dbReference>
<dbReference type="Proteomes" id="UP000295293">
    <property type="component" value="Unassembled WGS sequence"/>
</dbReference>
<dbReference type="InterPro" id="IPR003709">
    <property type="entry name" value="VanY-like_core_dom"/>
</dbReference>
<keyword evidence="2" id="KW-0121">Carboxypeptidase</keyword>
<sequence length="194" mass="21759">MKSLLPPLPADIAAPATAGPEQRRLLLARAAALGIPADYGRCRGLRAVQEPRRLHFVGFDIHQRPQWLARGAAQAWMRLRHAAAAGQVELQLVSAFRSVEYQVGLIERKLQRGQDMTQILRVSAAPGYSEHHSGRALDLTTPGFAALEEEFEQSPAFRWLVHNAAKFGFRLSFPRDNAHGIAYEPWHWCWHARG</sequence>
<dbReference type="PANTHER" id="PTHR34385:SF1">
    <property type="entry name" value="PEPTIDOGLYCAN L-ALANYL-D-GLUTAMATE ENDOPEPTIDASE CWLK"/>
    <property type="match status" value="1"/>
</dbReference>
<dbReference type="OrthoDB" id="9792074at2"/>
<gene>
    <name evidence="2" type="ORF">DFR29_112188</name>
</gene>
<reference evidence="2 3" key="1">
    <citation type="submission" date="2019-03" db="EMBL/GenBank/DDBJ databases">
        <title>Genomic Encyclopedia of Type Strains, Phase IV (KMG-IV): sequencing the most valuable type-strain genomes for metagenomic binning, comparative biology and taxonomic classification.</title>
        <authorList>
            <person name="Goeker M."/>
        </authorList>
    </citation>
    <scope>NUCLEOTIDE SEQUENCE [LARGE SCALE GENOMIC DNA]</scope>
    <source>
        <strain evidence="2 3">DSM 21667</strain>
    </source>
</reference>
<dbReference type="InterPro" id="IPR058193">
    <property type="entry name" value="VanY/YodJ_core_dom"/>
</dbReference>
<dbReference type="CDD" id="cd14852">
    <property type="entry name" value="LD-carboxypeptidase"/>
    <property type="match status" value="1"/>
</dbReference>
<keyword evidence="2" id="KW-0378">Hydrolase</keyword>
<dbReference type="GO" id="GO:0004180">
    <property type="term" value="F:carboxypeptidase activity"/>
    <property type="evidence" value="ECO:0007669"/>
    <property type="project" value="UniProtKB-KW"/>
</dbReference>
<protein>
    <submittedName>
        <fullName evidence="2">D-alanyl-D-alanine carboxypeptidase</fullName>
    </submittedName>
</protein>
<comment type="caution">
    <text evidence="2">The sequence shown here is derived from an EMBL/GenBank/DDBJ whole genome shotgun (WGS) entry which is preliminary data.</text>
</comment>
<keyword evidence="3" id="KW-1185">Reference proteome</keyword>
<accession>A0A4R6YS24</accession>
<dbReference type="InterPro" id="IPR052179">
    <property type="entry name" value="DD-CPase-like"/>
</dbReference>
<organism evidence="2 3">
    <name type="scientific">Tahibacter aquaticus</name>
    <dbReference type="NCBI Taxonomy" id="520092"/>
    <lineage>
        <taxon>Bacteria</taxon>
        <taxon>Pseudomonadati</taxon>
        <taxon>Pseudomonadota</taxon>
        <taxon>Gammaproteobacteria</taxon>
        <taxon>Lysobacterales</taxon>
        <taxon>Rhodanobacteraceae</taxon>
        <taxon>Tahibacter</taxon>
    </lineage>
</organism>
<dbReference type="Pfam" id="PF02557">
    <property type="entry name" value="VanY"/>
    <property type="match status" value="1"/>
</dbReference>
<proteinExistence type="predicted"/>
<feature type="domain" description="D-alanyl-D-alanine carboxypeptidase-like core" evidence="1">
    <location>
        <begin position="67"/>
        <end position="192"/>
    </location>
</feature>
<dbReference type="RefSeq" id="WP_133820236.1">
    <property type="nucleotide sequence ID" value="NZ_SNZH01000012.1"/>
</dbReference>
<dbReference type="GO" id="GO:0006508">
    <property type="term" value="P:proteolysis"/>
    <property type="evidence" value="ECO:0007669"/>
    <property type="project" value="InterPro"/>
</dbReference>
<dbReference type="InterPro" id="IPR009045">
    <property type="entry name" value="Zn_M74/Hedgehog-like"/>
</dbReference>
<dbReference type="SUPFAM" id="SSF55166">
    <property type="entry name" value="Hedgehog/DD-peptidase"/>
    <property type="match status" value="1"/>
</dbReference>
<dbReference type="PANTHER" id="PTHR34385">
    <property type="entry name" value="D-ALANYL-D-ALANINE CARBOXYPEPTIDASE"/>
    <property type="match status" value="1"/>
</dbReference>
<keyword evidence="2" id="KW-0645">Protease</keyword>
<name>A0A4R6YS24_9GAMM</name>
<evidence type="ECO:0000313" key="2">
    <source>
        <dbReference type="EMBL" id="TDR40874.1"/>
    </source>
</evidence>
<evidence type="ECO:0000259" key="1">
    <source>
        <dbReference type="Pfam" id="PF02557"/>
    </source>
</evidence>
<dbReference type="Gene3D" id="3.30.1380.10">
    <property type="match status" value="1"/>
</dbReference>